<accession>A0A5B8NLS6</accession>
<dbReference type="KEGG" id="enn:FRE64_09840"/>
<dbReference type="SUPFAM" id="SSF52799">
    <property type="entry name" value="(Phosphotyrosine protein) phosphatases II"/>
    <property type="match status" value="1"/>
</dbReference>
<dbReference type="GO" id="GO:0016787">
    <property type="term" value="F:hydrolase activity"/>
    <property type="evidence" value="ECO:0007669"/>
    <property type="project" value="InterPro"/>
</dbReference>
<dbReference type="OrthoDB" id="531258at2"/>
<gene>
    <name evidence="2" type="ORF">FRE64_09840</name>
</gene>
<dbReference type="Gene3D" id="3.90.190.10">
    <property type="entry name" value="Protein tyrosine phosphatase superfamily"/>
    <property type="match status" value="1"/>
</dbReference>
<dbReference type="InterPro" id="IPR005939">
    <property type="entry name" value="BLH_phosphatase-like"/>
</dbReference>
<dbReference type="InterPro" id="IPR029021">
    <property type="entry name" value="Prot-tyrosine_phosphatase-like"/>
</dbReference>
<name>A0A5B8NLS6_9CHRO</name>
<proteinExistence type="predicted"/>
<sequence length="146" mass="15821">MENTIALSPEFTIAGQITPEQLQAAKAEGYQAVINLRVPGEEGFLDTEQSEAEKAGLNYVNIPVSPQELNQVADQVVSQLDQLPKPVLVHCGSALRAGVMVLAYLGTREGKSAEEVLEQGRQAGFTVIDSKPPLKQFVEDYIKSHS</sequence>
<protein>
    <submittedName>
        <fullName evidence="2">Phosphatase</fullName>
    </submittedName>
</protein>
<dbReference type="Proteomes" id="UP000318453">
    <property type="component" value="Chromosome"/>
</dbReference>
<dbReference type="RefSeq" id="WP_146295905.1">
    <property type="nucleotide sequence ID" value="NZ_CP042326.1"/>
</dbReference>
<reference evidence="2" key="1">
    <citation type="submission" date="2019-08" db="EMBL/GenBank/DDBJ databases">
        <title>Carotenoids and Carotenoid Binding Proteins in the Halophilic Cyanobacterium Euhalothece sp. ZM00.</title>
        <authorList>
            <person name="Cho S.M."/>
            <person name="Song J.Y."/>
            <person name="Park Y.-I."/>
        </authorList>
    </citation>
    <scope>NUCLEOTIDE SEQUENCE [LARGE SCALE GENOMIC DNA]</scope>
    <source>
        <strain evidence="2">Z-M001</strain>
    </source>
</reference>
<dbReference type="AlphaFoldDB" id="A0A5B8NLS6"/>
<evidence type="ECO:0000313" key="2">
    <source>
        <dbReference type="EMBL" id="QDZ40222.1"/>
    </source>
</evidence>
<keyword evidence="3" id="KW-1185">Reference proteome</keyword>
<dbReference type="Pfam" id="PF04273">
    <property type="entry name" value="BLH_phosphatase"/>
    <property type="match status" value="1"/>
</dbReference>
<evidence type="ECO:0000313" key="3">
    <source>
        <dbReference type="Proteomes" id="UP000318453"/>
    </source>
</evidence>
<feature type="domain" description="Beta-lactamase hydrolase-like protein phosphatase-like" evidence="1">
    <location>
        <begin position="7"/>
        <end position="99"/>
    </location>
</feature>
<dbReference type="CDD" id="cd14503">
    <property type="entry name" value="PTP-bact"/>
    <property type="match status" value="1"/>
</dbReference>
<organism evidence="2 3">
    <name type="scientific">Euhalothece natronophila Z-M001</name>
    <dbReference type="NCBI Taxonomy" id="522448"/>
    <lineage>
        <taxon>Bacteria</taxon>
        <taxon>Bacillati</taxon>
        <taxon>Cyanobacteriota</taxon>
        <taxon>Cyanophyceae</taxon>
        <taxon>Oscillatoriophycideae</taxon>
        <taxon>Chroococcales</taxon>
        <taxon>Halothecacae</taxon>
        <taxon>Halothece cluster</taxon>
        <taxon>Euhalothece</taxon>
    </lineage>
</organism>
<evidence type="ECO:0000259" key="1">
    <source>
        <dbReference type="Pfam" id="PF04273"/>
    </source>
</evidence>
<dbReference type="EMBL" id="CP042326">
    <property type="protein sequence ID" value="QDZ40222.1"/>
    <property type="molecule type" value="Genomic_DNA"/>
</dbReference>